<feature type="domain" description="Response regulatory" evidence="5">
    <location>
        <begin position="2"/>
        <end position="119"/>
    </location>
</feature>
<dbReference type="PROSITE" id="PS50110">
    <property type="entry name" value="RESPONSE_REGULATORY"/>
    <property type="match status" value="1"/>
</dbReference>
<comment type="function">
    <text evidence="3">May play the central regulatory role in sporulation. It may be an element of the effector pathway responsible for the activation of sporulation genes in response to nutritional stress. Spo0A may act in concert with spo0H (a sigma factor) to control the expression of some genes that are critical to the sporulation process.</text>
</comment>
<dbReference type="RefSeq" id="WP_070372296.1">
    <property type="nucleotide sequence ID" value="NZ_LKEU01000039.1"/>
</dbReference>
<feature type="modified residue" description="4-aspartylphosphate" evidence="4">
    <location>
        <position position="52"/>
    </location>
</feature>
<evidence type="ECO:0000256" key="4">
    <source>
        <dbReference type="PROSITE-ProRule" id="PRU00169"/>
    </source>
</evidence>
<dbReference type="SUPFAM" id="SSF52172">
    <property type="entry name" value="CheY-like"/>
    <property type="match status" value="1"/>
</dbReference>
<evidence type="ECO:0000313" key="7">
    <source>
        <dbReference type="Proteomes" id="UP000176244"/>
    </source>
</evidence>
<dbReference type="SMART" id="SM00448">
    <property type="entry name" value="REC"/>
    <property type="match status" value="1"/>
</dbReference>
<dbReference type="Proteomes" id="UP000176244">
    <property type="component" value="Unassembled WGS sequence"/>
</dbReference>
<dbReference type="EMBL" id="LKEU01000039">
    <property type="protein sequence ID" value="OFV69585.1"/>
    <property type="molecule type" value="Genomic_DNA"/>
</dbReference>
<name>A0A1F2PEV1_9FIRM</name>
<dbReference type="GO" id="GO:0000160">
    <property type="term" value="P:phosphorelay signal transduction system"/>
    <property type="evidence" value="ECO:0007669"/>
    <property type="project" value="InterPro"/>
</dbReference>
<dbReference type="InterPro" id="IPR050595">
    <property type="entry name" value="Bact_response_regulator"/>
</dbReference>
<dbReference type="AlphaFoldDB" id="A0A1F2PEV1"/>
<sequence length="124" mass="13776">MKMLTIDDSAVVRKIIAAAVVALGHECREAESAQDALNLLEGPEKIELIFLDWNMPGMNGLEFLKTIKQDDHFKHIPVVMVTTENMPESVIEAVKAGVTHYITKPFSIEELMKKIIESLGGEVN</sequence>
<reference evidence="6 7" key="1">
    <citation type="submission" date="2015-09" db="EMBL/GenBank/DDBJ databases">
        <title>Genome sequence of Acetobacterium wieringae DSM 1911.</title>
        <authorList>
            <person name="Poehlein A."/>
            <person name="Bengelsdorf F.R."/>
            <person name="Schiel-Bengelsdorf B."/>
            <person name="Duerre P."/>
            <person name="Daniel R."/>
        </authorList>
    </citation>
    <scope>NUCLEOTIDE SEQUENCE [LARGE SCALE GENOMIC DNA]</scope>
    <source>
        <strain evidence="6 7">DSM 1911</strain>
    </source>
</reference>
<evidence type="ECO:0000256" key="3">
    <source>
        <dbReference type="ARBA" id="ARBA00024867"/>
    </source>
</evidence>
<evidence type="ECO:0000256" key="2">
    <source>
        <dbReference type="ARBA" id="ARBA00022553"/>
    </source>
</evidence>
<protein>
    <recommendedName>
        <fullName evidence="1">Stage 0 sporulation protein A homolog</fullName>
    </recommendedName>
</protein>
<dbReference type="PANTHER" id="PTHR44591">
    <property type="entry name" value="STRESS RESPONSE REGULATOR PROTEIN 1"/>
    <property type="match status" value="1"/>
</dbReference>
<evidence type="ECO:0000313" key="6">
    <source>
        <dbReference type="EMBL" id="OFV69585.1"/>
    </source>
</evidence>
<dbReference type="Gene3D" id="3.40.50.2300">
    <property type="match status" value="1"/>
</dbReference>
<comment type="caution">
    <text evidence="6">The sequence shown here is derived from an EMBL/GenBank/DDBJ whole genome shotgun (WGS) entry which is preliminary data.</text>
</comment>
<evidence type="ECO:0000256" key="1">
    <source>
        <dbReference type="ARBA" id="ARBA00018672"/>
    </source>
</evidence>
<keyword evidence="2 4" id="KW-0597">Phosphoprotein</keyword>
<dbReference type="OrthoDB" id="9808843at2"/>
<dbReference type="InterPro" id="IPR001789">
    <property type="entry name" value="Sig_transdc_resp-reg_receiver"/>
</dbReference>
<organism evidence="6 7">
    <name type="scientific">Acetobacterium wieringae</name>
    <dbReference type="NCBI Taxonomy" id="52694"/>
    <lineage>
        <taxon>Bacteria</taxon>
        <taxon>Bacillati</taxon>
        <taxon>Bacillota</taxon>
        <taxon>Clostridia</taxon>
        <taxon>Eubacteriales</taxon>
        <taxon>Eubacteriaceae</taxon>
        <taxon>Acetobacterium</taxon>
    </lineage>
</organism>
<dbReference type="InterPro" id="IPR011006">
    <property type="entry name" value="CheY-like_superfamily"/>
</dbReference>
<dbReference type="STRING" id="52694.ACWI_30400"/>
<proteinExistence type="predicted"/>
<evidence type="ECO:0000259" key="5">
    <source>
        <dbReference type="PROSITE" id="PS50110"/>
    </source>
</evidence>
<dbReference type="Pfam" id="PF00072">
    <property type="entry name" value="Response_reg"/>
    <property type="match status" value="1"/>
</dbReference>
<accession>A0A1F2PEV1</accession>
<dbReference type="PANTHER" id="PTHR44591:SF3">
    <property type="entry name" value="RESPONSE REGULATORY DOMAIN-CONTAINING PROTEIN"/>
    <property type="match status" value="1"/>
</dbReference>
<gene>
    <name evidence="6" type="ORF">ACWI_30400</name>
</gene>